<gene>
    <name evidence="2" type="ORF">APLA_LOCUS934</name>
</gene>
<comment type="caution">
    <text evidence="2">The sequence shown here is derived from an EMBL/GenBank/DDBJ whole genome shotgun (WGS) entry which is preliminary data.</text>
</comment>
<feature type="chain" id="PRO_5035894177" evidence="1">
    <location>
        <begin position="20"/>
        <end position="219"/>
    </location>
</feature>
<reference evidence="2 3" key="1">
    <citation type="submission" date="2020-04" db="EMBL/GenBank/DDBJ databases">
        <authorList>
            <person name="Wallbank WR R."/>
            <person name="Pardo Diaz C."/>
            <person name="Kozak K."/>
            <person name="Martin S."/>
            <person name="Jiggins C."/>
            <person name="Moest M."/>
            <person name="Warren A I."/>
            <person name="Byers J.R.P. K."/>
            <person name="Montejo-Kovacevich G."/>
            <person name="Yen C E."/>
        </authorList>
    </citation>
    <scope>NUCLEOTIDE SEQUENCE [LARGE SCALE GENOMIC DNA]</scope>
</reference>
<dbReference type="AlphaFoldDB" id="A0A8S0YQY5"/>
<dbReference type="OrthoDB" id="3366823at2759"/>
<dbReference type="Proteomes" id="UP000494256">
    <property type="component" value="Unassembled WGS sequence"/>
</dbReference>
<sequence length="219" mass="24719">MMTMFILLTIVSVIHGGMSALVAPPAYVETHREVIAEGKAIEDNILSMINHIPLLNDSRRHFAELVHVIYVAAYETGRSCIPIDYNQIIEEASVEALSKPEKVIKTVKKVYEDLDSKTKTLQELIETIMTIKLDDVFANSMIDLIVNAAPEKYAEEAKLHLICGKSANKFNKKKDLFNKLSKELDTHKFVVTEFDTLMDLVYASADVSRILYPFPNLKC</sequence>
<proteinExistence type="predicted"/>
<evidence type="ECO:0000313" key="2">
    <source>
        <dbReference type="EMBL" id="CAB3221655.1"/>
    </source>
</evidence>
<accession>A0A8S0YQY5</accession>
<evidence type="ECO:0000256" key="1">
    <source>
        <dbReference type="SAM" id="SignalP"/>
    </source>
</evidence>
<name>A0A8S0YQY5_ARCPL</name>
<organism evidence="2 3">
    <name type="scientific">Arctia plantaginis</name>
    <name type="common">Wood tiger moth</name>
    <name type="synonym">Phalaena plantaginis</name>
    <dbReference type="NCBI Taxonomy" id="874455"/>
    <lineage>
        <taxon>Eukaryota</taxon>
        <taxon>Metazoa</taxon>
        <taxon>Ecdysozoa</taxon>
        <taxon>Arthropoda</taxon>
        <taxon>Hexapoda</taxon>
        <taxon>Insecta</taxon>
        <taxon>Pterygota</taxon>
        <taxon>Neoptera</taxon>
        <taxon>Endopterygota</taxon>
        <taxon>Lepidoptera</taxon>
        <taxon>Glossata</taxon>
        <taxon>Ditrysia</taxon>
        <taxon>Noctuoidea</taxon>
        <taxon>Erebidae</taxon>
        <taxon>Arctiinae</taxon>
        <taxon>Arctia</taxon>
    </lineage>
</organism>
<protein>
    <submittedName>
        <fullName evidence="2">Uncharacterized protein</fullName>
    </submittedName>
</protein>
<evidence type="ECO:0000313" key="3">
    <source>
        <dbReference type="Proteomes" id="UP000494256"/>
    </source>
</evidence>
<keyword evidence="1" id="KW-0732">Signal</keyword>
<feature type="signal peptide" evidence="1">
    <location>
        <begin position="1"/>
        <end position="19"/>
    </location>
</feature>
<dbReference type="EMBL" id="CADEBD010000046">
    <property type="protein sequence ID" value="CAB3221655.1"/>
    <property type="molecule type" value="Genomic_DNA"/>
</dbReference>